<name>A0A081BY20_VECG1</name>
<sequence>MPRIDYFAIIHKYIPPNSPVYRVYVPHVSLVTAKALCIAAKLGLSQVQQQFIEEAAMLHDIGIVKVKGYGAGHHRPYICHAPAGREILEREGLGQHALVAERHIGLGIAKEEIVQQALPLPRRDMLCESLEEKIICWADLFFSKIPERLWQEKSLPEVERRATRYGQRQLALFREWRSIFE</sequence>
<keyword evidence="3" id="KW-1185">Reference proteome</keyword>
<dbReference type="SUPFAM" id="SSF109604">
    <property type="entry name" value="HD-domain/PDEase-like"/>
    <property type="match status" value="1"/>
</dbReference>
<dbReference type="Proteomes" id="UP000030661">
    <property type="component" value="Unassembled WGS sequence"/>
</dbReference>
<feature type="domain" description="HD" evidence="1">
    <location>
        <begin position="27"/>
        <end position="139"/>
    </location>
</feature>
<evidence type="ECO:0000313" key="2">
    <source>
        <dbReference type="EMBL" id="GAK57225.1"/>
    </source>
</evidence>
<proteinExistence type="predicted"/>
<dbReference type="AlphaFoldDB" id="A0A081BY20"/>
<dbReference type="PANTHER" id="PTHR35795">
    <property type="entry name" value="SLR1885 PROTEIN"/>
    <property type="match status" value="1"/>
</dbReference>
<dbReference type="InterPro" id="IPR051094">
    <property type="entry name" value="Diverse_Catalytic_Enzymes"/>
</dbReference>
<dbReference type="InterPro" id="IPR006674">
    <property type="entry name" value="HD_domain"/>
</dbReference>
<gene>
    <name evidence="2" type="ORF">U27_04190</name>
</gene>
<dbReference type="HOGENOM" id="CLU_073842_0_1_0"/>
<protein>
    <submittedName>
        <fullName evidence="2">Predicted HD domain containing protein</fullName>
    </submittedName>
</protein>
<dbReference type="InterPro" id="IPR003607">
    <property type="entry name" value="HD/PDEase_dom"/>
</dbReference>
<dbReference type="STRING" id="1499967.U27_04190"/>
<evidence type="ECO:0000259" key="1">
    <source>
        <dbReference type="Pfam" id="PF01966"/>
    </source>
</evidence>
<dbReference type="EMBL" id="DF820465">
    <property type="protein sequence ID" value="GAK57225.1"/>
    <property type="molecule type" value="Genomic_DNA"/>
</dbReference>
<organism evidence="2">
    <name type="scientific">Vecturithrix granuli</name>
    <dbReference type="NCBI Taxonomy" id="1499967"/>
    <lineage>
        <taxon>Bacteria</taxon>
        <taxon>Candidatus Moduliflexota</taxon>
        <taxon>Candidatus Vecturitrichia</taxon>
        <taxon>Candidatus Vecturitrichales</taxon>
        <taxon>Candidatus Vecturitrichaceae</taxon>
        <taxon>Candidatus Vecturithrix</taxon>
    </lineage>
</organism>
<dbReference type="CDD" id="cd00077">
    <property type="entry name" value="HDc"/>
    <property type="match status" value="1"/>
</dbReference>
<dbReference type="Pfam" id="PF01966">
    <property type="entry name" value="HD"/>
    <property type="match status" value="1"/>
</dbReference>
<evidence type="ECO:0000313" key="3">
    <source>
        <dbReference type="Proteomes" id="UP000030661"/>
    </source>
</evidence>
<accession>A0A081BY20</accession>
<dbReference type="Gene3D" id="1.10.3210.10">
    <property type="entry name" value="Hypothetical protein af1432"/>
    <property type="match status" value="1"/>
</dbReference>
<dbReference type="PANTHER" id="PTHR35795:SF1">
    <property type="entry name" value="BIS(5'-NUCLEOSYL)-TETRAPHOSPHATASE, SYMMETRICAL"/>
    <property type="match status" value="1"/>
</dbReference>
<reference evidence="2" key="1">
    <citation type="journal article" date="2015" name="PeerJ">
        <title>First genomic representation of candidate bacterial phylum KSB3 points to enhanced environmental sensing as a trigger of wastewater bulking.</title>
        <authorList>
            <person name="Sekiguchi Y."/>
            <person name="Ohashi A."/>
            <person name="Parks D.H."/>
            <person name="Yamauchi T."/>
            <person name="Tyson G.W."/>
            <person name="Hugenholtz P."/>
        </authorList>
    </citation>
    <scope>NUCLEOTIDE SEQUENCE [LARGE SCALE GENOMIC DNA]</scope>
</reference>
<dbReference type="eggNOG" id="COG2206">
    <property type="taxonomic scope" value="Bacteria"/>
</dbReference>